<gene>
    <name evidence="2" type="ORF">GCM10010937_10660</name>
</gene>
<reference evidence="3" key="1">
    <citation type="journal article" date="2019" name="Int. J. Syst. Evol. Microbiol.">
        <title>The Global Catalogue of Microorganisms (GCM) 10K type strain sequencing project: providing services to taxonomists for standard genome sequencing and annotation.</title>
        <authorList>
            <consortium name="The Broad Institute Genomics Platform"/>
            <consortium name="The Broad Institute Genome Sequencing Center for Infectious Disease"/>
            <person name="Wu L."/>
            <person name="Ma J."/>
        </authorList>
    </citation>
    <scope>NUCLEOTIDE SEQUENCE [LARGE SCALE GENOMIC DNA]</scope>
    <source>
        <strain evidence="3">NBRC 3271</strain>
    </source>
</reference>
<protein>
    <submittedName>
        <fullName evidence="2">Uncharacterized protein</fullName>
    </submittedName>
</protein>
<evidence type="ECO:0000313" key="2">
    <source>
        <dbReference type="EMBL" id="GLQ59263.1"/>
    </source>
</evidence>
<keyword evidence="1" id="KW-0732">Signal</keyword>
<proteinExistence type="predicted"/>
<organism evidence="2 3">
    <name type="scientific">Gluconobacter japonicus</name>
    <dbReference type="NCBI Taxonomy" id="376620"/>
    <lineage>
        <taxon>Bacteria</taxon>
        <taxon>Pseudomonadati</taxon>
        <taxon>Pseudomonadota</taxon>
        <taxon>Alphaproteobacteria</taxon>
        <taxon>Acetobacterales</taxon>
        <taxon>Acetobacteraceae</taxon>
        <taxon>Gluconobacter</taxon>
    </lineage>
</organism>
<evidence type="ECO:0000313" key="3">
    <source>
        <dbReference type="Proteomes" id="UP001156613"/>
    </source>
</evidence>
<keyword evidence="3" id="KW-1185">Reference proteome</keyword>
<evidence type="ECO:0000256" key="1">
    <source>
        <dbReference type="SAM" id="SignalP"/>
    </source>
</evidence>
<dbReference type="EMBL" id="BSNT01000019">
    <property type="protein sequence ID" value="GLQ59263.1"/>
    <property type="molecule type" value="Genomic_DNA"/>
</dbReference>
<comment type="caution">
    <text evidence="2">The sequence shown here is derived from an EMBL/GenBank/DDBJ whole genome shotgun (WGS) entry which is preliminary data.</text>
</comment>
<feature type="chain" id="PRO_5047008993" evidence="1">
    <location>
        <begin position="35"/>
        <end position="162"/>
    </location>
</feature>
<accession>A0ABQ5WGG7</accession>
<feature type="signal peptide" evidence="1">
    <location>
        <begin position="1"/>
        <end position="34"/>
    </location>
</feature>
<name>A0ABQ5WGG7_GLUJA</name>
<sequence length="162" mass="17502">MDWREQDRMMTVKHAMGFMLVAGSLFCAAESASAASGFPGQKGCWTALPGEDERPDVTCRSFTEDLLRSLQNATPAQVTQILGVPGKDHKARYFQSANKNPGAYNGYIELKYTAGRVSDLSAVMTQVTPNGMASDEKDYQWGVGKAGCSDFPGSKKACDTSQ</sequence>
<dbReference type="Proteomes" id="UP001156613">
    <property type="component" value="Unassembled WGS sequence"/>
</dbReference>